<dbReference type="PANTHER" id="PTHR11439:SF470">
    <property type="entry name" value="CYSTEINE-RICH RLK (RECEPTOR-LIKE PROTEIN KINASE) 8"/>
    <property type="match status" value="1"/>
</dbReference>
<proteinExistence type="predicted"/>
<feature type="non-terminal residue" evidence="1">
    <location>
        <position position="1"/>
    </location>
</feature>
<protein>
    <submittedName>
        <fullName evidence="1">Copia protein</fullName>
    </submittedName>
</protein>
<dbReference type="SUPFAM" id="SSF56672">
    <property type="entry name" value="DNA/RNA polymerases"/>
    <property type="match status" value="1"/>
</dbReference>
<feature type="non-terminal residue" evidence="1">
    <location>
        <position position="315"/>
    </location>
</feature>
<sequence>SFKIKDLGKLKYFLGLEVAHSSSGISLCQRKYCLDLLSDAGLLASKPVSTPSDASIKLHVDNGPLYDDVSAYRRLVGRLLYLTTTRPDITFITQQLSQFLSKPTQIHYNAAIRVLKYLKSCPGRGLFFPRASPLQLFGFSDADWAGCKDSRRSISGQCFFLGQSLISWRTKKQLTVARSSSEAEYRALASATCELQWLLYLLQDLRIACAKPPVLYCDNQSALHIAANPVFHERTKHLDIDCHIVREKLLSGVMKLLPVSSKAQLADFFTKSLLPQPFSLLLAKMGMLDIYHPPSCGRVLQDNKEKEDKEDNSNH</sequence>
<dbReference type="CDD" id="cd09272">
    <property type="entry name" value="RNase_HI_RT_Ty1"/>
    <property type="match status" value="1"/>
</dbReference>
<keyword evidence="2" id="KW-1185">Reference proteome</keyword>
<accession>A0A392NTD9</accession>
<reference evidence="1 2" key="1">
    <citation type="journal article" date="2018" name="Front. Plant Sci.">
        <title>Red Clover (Trifolium pratense) and Zigzag Clover (T. medium) - A Picture of Genomic Similarities and Differences.</title>
        <authorList>
            <person name="Dluhosova J."/>
            <person name="Istvanek J."/>
            <person name="Nedelnik J."/>
            <person name="Repkova J."/>
        </authorList>
    </citation>
    <scope>NUCLEOTIDE SEQUENCE [LARGE SCALE GENOMIC DNA]</scope>
    <source>
        <strain evidence="2">cv. 10/8</strain>
        <tissue evidence="1">Leaf</tissue>
    </source>
</reference>
<dbReference type="EMBL" id="LXQA010051147">
    <property type="protein sequence ID" value="MCI03083.1"/>
    <property type="molecule type" value="Genomic_DNA"/>
</dbReference>
<evidence type="ECO:0000313" key="1">
    <source>
        <dbReference type="EMBL" id="MCI03083.1"/>
    </source>
</evidence>
<dbReference type="Proteomes" id="UP000265520">
    <property type="component" value="Unassembled WGS sequence"/>
</dbReference>
<dbReference type="PANTHER" id="PTHR11439">
    <property type="entry name" value="GAG-POL-RELATED RETROTRANSPOSON"/>
    <property type="match status" value="1"/>
</dbReference>
<dbReference type="AlphaFoldDB" id="A0A392NTD9"/>
<comment type="caution">
    <text evidence="1">The sequence shown here is derived from an EMBL/GenBank/DDBJ whole genome shotgun (WGS) entry which is preliminary data.</text>
</comment>
<dbReference type="InterPro" id="IPR043502">
    <property type="entry name" value="DNA/RNA_pol_sf"/>
</dbReference>
<name>A0A392NTD9_9FABA</name>
<organism evidence="1 2">
    <name type="scientific">Trifolium medium</name>
    <dbReference type="NCBI Taxonomy" id="97028"/>
    <lineage>
        <taxon>Eukaryota</taxon>
        <taxon>Viridiplantae</taxon>
        <taxon>Streptophyta</taxon>
        <taxon>Embryophyta</taxon>
        <taxon>Tracheophyta</taxon>
        <taxon>Spermatophyta</taxon>
        <taxon>Magnoliopsida</taxon>
        <taxon>eudicotyledons</taxon>
        <taxon>Gunneridae</taxon>
        <taxon>Pentapetalae</taxon>
        <taxon>rosids</taxon>
        <taxon>fabids</taxon>
        <taxon>Fabales</taxon>
        <taxon>Fabaceae</taxon>
        <taxon>Papilionoideae</taxon>
        <taxon>50 kb inversion clade</taxon>
        <taxon>NPAAA clade</taxon>
        <taxon>Hologalegina</taxon>
        <taxon>IRL clade</taxon>
        <taxon>Trifolieae</taxon>
        <taxon>Trifolium</taxon>
    </lineage>
</organism>
<evidence type="ECO:0000313" key="2">
    <source>
        <dbReference type="Proteomes" id="UP000265520"/>
    </source>
</evidence>